<protein>
    <submittedName>
        <fullName evidence="2">Uncharacterized protein</fullName>
    </submittedName>
</protein>
<organism evidence="2 4">
    <name type="scientific">Pectobacterium carotovorum subsp. carotovorum</name>
    <name type="common">Erwinia carotovora subsp. carotovora</name>
    <dbReference type="NCBI Taxonomy" id="555"/>
    <lineage>
        <taxon>Bacteria</taxon>
        <taxon>Pseudomonadati</taxon>
        <taxon>Pseudomonadota</taxon>
        <taxon>Gammaproteobacteria</taxon>
        <taxon>Enterobacterales</taxon>
        <taxon>Pectobacteriaceae</taxon>
        <taxon>Pectobacterium</taxon>
    </lineage>
</organism>
<dbReference type="Proteomes" id="UP001165145">
    <property type="component" value="Unassembled WGS sequence"/>
</dbReference>
<dbReference type="EMBL" id="BSRL01000014">
    <property type="protein sequence ID" value="GLV71696.1"/>
    <property type="molecule type" value="Genomic_DNA"/>
</dbReference>
<accession>A0AAI9L3X5</accession>
<evidence type="ECO:0000313" key="4">
    <source>
        <dbReference type="Proteomes" id="UP001165145"/>
    </source>
</evidence>
<evidence type="ECO:0000313" key="1">
    <source>
        <dbReference type="EMBL" id="GKX49414.1"/>
    </source>
</evidence>
<gene>
    <name evidence="2" type="ORF">Pcaca03_41400</name>
    <name evidence="1" type="ORF">SOASR016_41660</name>
</gene>
<dbReference type="AlphaFoldDB" id="A0AAI9L3X5"/>
<evidence type="ECO:0000313" key="3">
    <source>
        <dbReference type="Proteomes" id="UP001058167"/>
    </source>
</evidence>
<evidence type="ECO:0000313" key="2">
    <source>
        <dbReference type="EMBL" id="GLV71696.1"/>
    </source>
</evidence>
<proteinExistence type="predicted"/>
<dbReference type="EMBL" id="BRLF01000015">
    <property type="protein sequence ID" value="GKX49414.1"/>
    <property type="molecule type" value="Genomic_DNA"/>
</dbReference>
<keyword evidence="3" id="KW-1185">Reference proteome</keyword>
<dbReference type="Proteomes" id="UP001058167">
    <property type="component" value="Unassembled WGS sequence"/>
</dbReference>
<name>A0AAI9L3X5_PECCC</name>
<sequence>MLRGAIRGGQTMLKISFFTLFIRYLKESTIRHPDIFGLKDFSPIELVSQEYELVGDPTDFHFYEKDYAVGYHNKKLSVVFKRYFYLDENAGSGLSIGRGASLISLLKCYKAVCLADGIAEPVFEFYFSEDKKEGAVILRDSVVVRFNQWSTKGQYSIVTVESDFSESALFKNVSTNAVKKTLIAYDHRLLLSKPIPRGKPHAFCRLVNFLSA</sequence>
<reference evidence="1" key="1">
    <citation type="submission" date="2022-06" db="EMBL/GenBank/DDBJ databases">
        <title>Draft genome sequences of Pectobacterium carotovorum subsp. carotovorum str. NBRC12380.</title>
        <authorList>
            <person name="Wakabayashi Y."/>
            <person name="Kojima K."/>
        </authorList>
    </citation>
    <scope>NUCLEOTIDE SEQUENCE</scope>
    <source>
        <strain evidence="1">NBRC 12380</strain>
    </source>
</reference>
<reference evidence="2" key="2">
    <citation type="submission" date="2023-02" db="EMBL/GenBank/DDBJ databases">
        <title>Pectobacterium carotovorum subsp. carotovorum NBRC 12380.</title>
        <authorList>
            <person name="Ichikawa N."/>
            <person name="Sato H."/>
            <person name="Tonouchi N."/>
        </authorList>
    </citation>
    <scope>NUCLEOTIDE SEQUENCE</scope>
    <source>
        <strain evidence="2">NBRC 12380</strain>
    </source>
</reference>
<comment type="caution">
    <text evidence="2">The sequence shown here is derived from an EMBL/GenBank/DDBJ whole genome shotgun (WGS) entry which is preliminary data.</text>
</comment>